<dbReference type="RefSeq" id="WP_126052176.1">
    <property type="nucleotide sequence ID" value="NZ_QYTV02000011.1"/>
</dbReference>
<name>A0A429XUJ6_9BACI</name>
<feature type="transmembrane region" description="Helical" evidence="6">
    <location>
        <begin position="137"/>
        <end position="161"/>
    </location>
</feature>
<proteinExistence type="predicted"/>
<dbReference type="OrthoDB" id="9814001at2"/>
<dbReference type="EMBL" id="QYTV02000011">
    <property type="protein sequence ID" value="RST71826.1"/>
    <property type="molecule type" value="Genomic_DNA"/>
</dbReference>
<dbReference type="Proteomes" id="UP000287156">
    <property type="component" value="Unassembled WGS sequence"/>
</dbReference>
<accession>A0A429XUJ6</accession>
<feature type="transmembrane region" description="Helical" evidence="6">
    <location>
        <begin position="78"/>
        <end position="96"/>
    </location>
</feature>
<feature type="transmembrane region" description="Helical" evidence="6">
    <location>
        <begin position="272"/>
        <end position="291"/>
    </location>
</feature>
<dbReference type="PANTHER" id="PTHR23531:SF2">
    <property type="entry name" value="PERMEASE"/>
    <property type="match status" value="1"/>
</dbReference>
<keyword evidence="9" id="KW-1185">Reference proteome</keyword>
<reference evidence="8" key="1">
    <citation type="submission" date="2018-12" db="EMBL/GenBank/DDBJ databases">
        <authorList>
            <person name="Sun L."/>
            <person name="Chen Z."/>
        </authorList>
    </citation>
    <scope>NUCLEOTIDE SEQUENCE [LARGE SCALE GENOMIC DNA]</scope>
    <source>
        <strain evidence="8">3-2-2</strain>
    </source>
</reference>
<feature type="transmembrane region" description="Helical" evidence="6">
    <location>
        <begin position="333"/>
        <end position="356"/>
    </location>
</feature>
<evidence type="ECO:0000256" key="3">
    <source>
        <dbReference type="ARBA" id="ARBA00022692"/>
    </source>
</evidence>
<keyword evidence="4 6" id="KW-1133">Transmembrane helix</keyword>
<dbReference type="PANTHER" id="PTHR23531">
    <property type="entry name" value="QUINOLENE RESISTANCE PROTEIN NORA"/>
    <property type="match status" value="1"/>
</dbReference>
<organism evidence="8 9">
    <name type="scientific">Siminovitchia acidinfaciens</name>
    <dbReference type="NCBI Taxonomy" id="2321395"/>
    <lineage>
        <taxon>Bacteria</taxon>
        <taxon>Bacillati</taxon>
        <taxon>Bacillota</taxon>
        <taxon>Bacilli</taxon>
        <taxon>Bacillales</taxon>
        <taxon>Bacillaceae</taxon>
        <taxon>Siminovitchia</taxon>
    </lineage>
</organism>
<evidence type="ECO:0000313" key="8">
    <source>
        <dbReference type="EMBL" id="RST71826.1"/>
    </source>
</evidence>
<dbReference type="AlphaFoldDB" id="A0A429XUJ6"/>
<dbReference type="PROSITE" id="PS50850">
    <property type="entry name" value="MFS"/>
    <property type="match status" value="1"/>
</dbReference>
<feature type="transmembrane region" description="Helical" evidence="6">
    <location>
        <begin position="238"/>
        <end position="260"/>
    </location>
</feature>
<dbReference type="GO" id="GO:0022857">
    <property type="term" value="F:transmembrane transporter activity"/>
    <property type="evidence" value="ECO:0007669"/>
    <property type="project" value="InterPro"/>
</dbReference>
<feature type="transmembrane region" description="Helical" evidence="6">
    <location>
        <begin position="297"/>
        <end position="321"/>
    </location>
</feature>
<dbReference type="InterPro" id="IPR052714">
    <property type="entry name" value="MFS_Exporter"/>
</dbReference>
<evidence type="ECO:0000259" key="7">
    <source>
        <dbReference type="PROSITE" id="PS50850"/>
    </source>
</evidence>
<sequence>MQRPQPIWTKSFISLFCTNLSVFIVFYGLTATLPLYATGILNKTDQEAGLLMSIFLLSAIIVRPFTGKILDLAGKRRMLWISLALYLFCTVLYYFIEPFGLLLVLRFLHGIGFSIVTTAGGALAADLVPAARRGTGLGYFTMSTNLGVVLGPLVSLTLIQAYSFDTLFIILSLLMVTGALFSLMIPDNIQASVKSKRKLSLNDLFEKNALPVAFLGCLIGLSYASILSYLSIYAQGKGLLDMTGTFFLVFAAVMLLARPFTGRLFDVKGPQYILYPGLVLFIIGLIMLAYTDSAGTFLIAGGFVGLGYGSLVPSLLTLAIQSTQIERSGYATATFYTFFDGGIALGSYIFGMIAAAIGYNSIYLISGALVGFVFILLNLMDRKKQAAKVPRKLESL</sequence>
<keyword evidence="3 6" id="KW-0812">Transmembrane</keyword>
<dbReference type="InterPro" id="IPR036259">
    <property type="entry name" value="MFS_trans_sf"/>
</dbReference>
<evidence type="ECO:0000256" key="5">
    <source>
        <dbReference type="ARBA" id="ARBA00023136"/>
    </source>
</evidence>
<feature type="domain" description="Major facilitator superfamily (MFS) profile" evidence="7">
    <location>
        <begin position="7"/>
        <end position="385"/>
    </location>
</feature>
<evidence type="ECO:0000256" key="2">
    <source>
        <dbReference type="ARBA" id="ARBA00022448"/>
    </source>
</evidence>
<evidence type="ECO:0000256" key="6">
    <source>
        <dbReference type="SAM" id="Phobius"/>
    </source>
</evidence>
<feature type="transmembrane region" description="Helical" evidence="6">
    <location>
        <begin position="210"/>
        <end position="232"/>
    </location>
</feature>
<dbReference type="InterPro" id="IPR011701">
    <property type="entry name" value="MFS"/>
</dbReference>
<feature type="transmembrane region" description="Helical" evidence="6">
    <location>
        <begin position="167"/>
        <end position="189"/>
    </location>
</feature>
<comment type="caution">
    <text evidence="8">The sequence shown here is derived from an EMBL/GenBank/DDBJ whole genome shotgun (WGS) entry which is preliminary data.</text>
</comment>
<gene>
    <name evidence="8" type="ORF">D4T97_018085</name>
</gene>
<dbReference type="GO" id="GO:0005886">
    <property type="term" value="C:plasma membrane"/>
    <property type="evidence" value="ECO:0007669"/>
    <property type="project" value="UniProtKB-SubCell"/>
</dbReference>
<dbReference type="Pfam" id="PF07690">
    <property type="entry name" value="MFS_1"/>
    <property type="match status" value="1"/>
</dbReference>
<dbReference type="CDD" id="cd17489">
    <property type="entry name" value="MFS_YfcJ_like"/>
    <property type="match status" value="1"/>
</dbReference>
<dbReference type="Gene3D" id="1.20.1250.20">
    <property type="entry name" value="MFS general substrate transporter like domains"/>
    <property type="match status" value="1"/>
</dbReference>
<feature type="transmembrane region" description="Helical" evidence="6">
    <location>
        <begin position="362"/>
        <end position="380"/>
    </location>
</feature>
<feature type="transmembrane region" description="Helical" evidence="6">
    <location>
        <begin position="48"/>
        <end position="66"/>
    </location>
</feature>
<dbReference type="SUPFAM" id="SSF103473">
    <property type="entry name" value="MFS general substrate transporter"/>
    <property type="match status" value="1"/>
</dbReference>
<keyword evidence="5 6" id="KW-0472">Membrane</keyword>
<evidence type="ECO:0000256" key="1">
    <source>
        <dbReference type="ARBA" id="ARBA00004651"/>
    </source>
</evidence>
<keyword evidence="2" id="KW-0813">Transport</keyword>
<feature type="transmembrane region" description="Helical" evidence="6">
    <location>
        <begin position="102"/>
        <end position="125"/>
    </location>
</feature>
<comment type="subcellular location">
    <subcellularLocation>
        <location evidence="1">Cell membrane</location>
        <topology evidence="1">Multi-pass membrane protein</topology>
    </subcellularLocation>
</comment>
<feature type="transmembrane region" description="Helical" evidence="6">
    <location>
        <begin position="12"/>
        <end position="36"/>
    </location>
</feature>
<evidence type="ECO:0000313" key="9">
    <source>
        <dbReference type="Proteomes" id="UP000287156"/>
    </source>
</evidence>
<dbReference type="InterPro" id="IPR020846">
    <property type="entry name" value="MFS_dom"/>
</dbReference>
<protein>
    <submittedName>
        <fullName evidence="8">MFS transporter</fullName>
    </submittedName>
</protein>
<evidence type="ECO:0000256" key="4">
    <source>
        <dbReference type="ARBA" id="ARBA00022989"/>
    </source>
</evidence>